<dbReference type="AlphaFoldDB" id="A0A1X6YT91"/>
<proteinExistence type="predicted"/>
<gene>
    <name evidence="1" type="ORF">ROA7450_01353</name>
</gene>
<organism evidence="1 2">
    <name type="scientific">Roseovarius albus</name>
    <dbReference type="NCBI Taxonomy" id="1247867"/>
    <lineage>
        <taxon>Bacteria</taxon>
        <taxon>Pseudomonadati</taxon>
        <taxon>Pseudomonadota</taxon>
        <taxon>Alphaproteobacteria</taxon>
        <taxon>Rhodobacterales</taxon>
        <taxon>Roseobacteraceae</taxon>
        <taxon>Roseovarius</taxon>
    </lineage>
</organism>
<evidence type="ECO:0000313" key="1">
    <source>
        <dbReference type="EMBL" id="SLN30873.1"/>
    </source>
</evidence>
<evidence type="ECO:0008006" key="3">
    <source>
        <dbReference type="Google" id="ProtNLM"/>
    </source>
</evidence>
<keyword evidence="2" id="KW-1185">Reference proteome</keyword>
<reference evidence="1 2" key="1">
    <citation type="submission" date="2017-03" db="EMBL/GenBank/DDBJ databases">
        <authorList>
            <person name="Afonso C.L."/>
            <person name="Miller P.J."/>
            <person name="Scott M.A."/>
            <person name="Spackman E."/>
            <person name="Goraichik I."/>
            <person name="Dimitrov K.M."/>
            <person name="Suarez D.L."/>
            <person name="Swayne D.E."/>
        </authorList>
    </citation>
    <scope>NUCLEOTIDE SEQUENCE [LARGE SCALE GENOMIC DNA]</scope>
    <source>
        <strain evidence="1 2">CECT 7450</strain>
    </source>
</reference>
<evidence type="ECO:0000313" key="2">
    <source>
        <dbReference type="Proteomes" id="UP000193061"/>
    </source>
</evidence>
<dbReference type="RefSeq" id="WP_085804900.1">
    <property type="nucleotide sequence ID" value="NZ_FWFX01000003.1"/>
</dbReference>
<name>A0A1X6YT91_9RHOB</name>
<accession>A0A1X6YT91</accession>
<sequence length="216" mass="24482">MQSNAIIWVEGPSDRIYLNHWIKAVDERLIEGIHYTIMFYGGGLLSHLSASDEAMDQFIQLRKLNRNMATVIDSDRSEEGMPLKPHAQRLLEEMDGEDGVVWVTAGREIENYVDGNKLQTALKQLHHRLYKSPGNTGPYDHAFYFYRDDPKNPGRKITHKDGDKVGAANLICEGDAELDILDLRNRIERLVQMILKANTMADSQASPEDISDETLA</sequence>
<dbReference type="OrthoDB" id="3322489at2"/>
<dbReference type="EMBL" id="FWFX01000003">
    <property type="protein sequence ID" value="SLN30873.1"/>
    <property type="molecule type" value="Genomic_DNA"/>
</dbReference>
<dbReference type="Proteomes" id="UP000193061">
    <property type="component" value="Unassembled WGS sequence"/>
</dbReference>
<protein>
    <recommendedName>
        <fullName evidence="3">DUF4435 domain-containing protein</fullName>
    </recommendedName>
</protein>